<dbReference type="EMBL" id="JAPDDS010000002">
    <property type="protein sequence ID" value="MCW1884086.1"/>
    <property type="molecule type" value="Genomic_DNA"/>
</dbReference>
<keyword evidence="1" id="KW-0732">Signal</keyword>
<dbReference type="InterPro" id="IPR011050">
    <property type="entry name" value="Pectin_lyase_fold/virulence"/>
</dbReference>
<sequence length="1556" mass="154105">MKTPTRILPTSRESLLTTASCHARWYASVIAGTAMLGSSAFAADWLGVTDNWNDAANWNPTGIPAAPVDANVNLATAGHFPVLLTNATNDPRNVNVGIGAGISGRIDLRTGRIIATNRIIIGDDGGTGTLNIADTSVPVTDPAKFTPWGQSGEGPKLQVGERLYIGGQGAPAGAANGVANVNTLGSVQVTGHIVVGEGNAGGGVLNVDSGTITTTGGELWVGQASGGVGKLNMSGGAINVNNNWVAIGRNGGNGAVLMTGGAITKAGNGDFLIGTDPGGTGVIEMRAGTINVNGGNTAVGDRNNTGAAPGTPSTAFGTLKFPTGSTATFTVNAGNLVVGRLRDSVGGAGVLEMSSSTATLTCLTTRNIHVGNGNTSRGTVNLSDGTINVNDWFVFGRESGQGTLNMTGGKIVKTGGGNLALGALGTNAKGTVNLSGGLIDIQSGAVLIAEAGTTPEGTFNISLNGELRVGTFGVGVNGSGTGYANLDGGTLRTQVIDGGAGTAHVDFNGTQIIATANRADFINDLDSADVEPGGLKVNSNGFTLSTSQNLLNAGGGVVKSGAGVLNLNGTNAYAGPSTVEGGTLNVNTTATGGGAYTVNGGAVLGVTQATDTGVLNVSNLTMNDGSTLNISMAAAAANPASAPVNVTGTLTTTGTVTINLTDADPAVGTLRLVSYAGGSGANFVLGTIPEGVTATLVNSGGLVSLDVTRVNSPHWIGDLSGVWDTTTLNWRNSFTGNATNFANGDPALFEDLTVFPSSFNVTLDVTVSPGSTGVTFDNITNFSLTSPSNLGKISGTKGLTKRGAADLTIGNLQNDFTGPVRLEGGITSVGQLANAGSPSPLGAGNLVLAGGTLLYTGSSVTIDRGLQVAASANNITSQLSVEKAATNLTVSGAINATLGGFVKSGLGTLTLTNPGANVLGNGTTPAAGVSEGALVLTGGGTQTNQVQGGEFWLGTSGAAGASLTMTGSSMTGTSWFVMSRGNSTTNLLSTLEATNSTLTFANATFGYASTLTGYTSTSEVKLTDSTFSTGTGTLYFGESGGATTNVTIMGNSTIIAGPFQLGRNAGSVGKIDQNGGTVTAGDNNDGVRIGGTGTGTWNLNAGTVNANGWNVLGRFAGSVGVLNVAGGTFNQSQADRAMIVAELGTGTVNITGSGTVNLTANGGLFITNGTGSVGTVNLDGGTLTTKRIREGAGNVGAGTFNFNGGMLIAAAASDGPLFMEGLDFAYVKAGGANIDTNAQTISINQPLLAGTPASGGLTKAGTGTLRLNGVNTYTGTTTVATGSLGGTGTIAGPIAVQSGASLAPGAATGTLTASGGVTFSSGAIFSVTIDDSQVADNGRLDATGTLDVTGVALQVNLVGTAGQPTYTIATAGTVTGTFASVPAGVNVTYGANSITITPPSGTPFQSWISGFSVGALNQPGDDADGDGLTNREEFALDGDPSKGAASGKVRSRIETVGGEQALVITLPVRAGATFDNNPGPGLDATLVADDLVYLIRGSNNLQAFDQGVTEVTPASAAGMPPLSDATKWTYRTFRLNGAIPTRGAKGFLDIEIQDAP</sequence>
<evidence type="ECO:0000313" key="2">
    <source>
        <dbReference type="EMBL" id="MCW1884086.1"/>
    </source>
</evidence>
<dbReference type="Pfam" id="PF12951">
    <property type="entry name" value="PATR"/>
    <property type="match status" value="3"/>
</dbReference>
<organism evidence="2 3">
    <name type="scientific">Luteolibacter flavescens</name>
    <dbReference type="NCBI Taxonomy" id="1859460"/>
    <lineage>
        <taxon>Bacteria</taxon>
        <taxon>Pseudomonadati</taxon>
        <taxon>Verrucomicrobiota</taxon>
        <taxon>Verrucomicrobiia</taxon>
        <taxon>Verrucomicrobiales</taxon>
        <taxon>Verrucomicrobiaceae</taxon>
        <taxon>Luteolibacter</taxon>
    </lineage>
</organism>
<reference evidence="2 3" key="1">
    <citation type="submission" date="2022-10" db="EMBL/GenBank/DDBJ databases">
        <title>Luteolibacter flavescens strain MCCC 1K03193, whole genome shotgun sequencing project.</title>
        <authorList>
            <person name="Zhao G."/>
            <person name="Shen L."/>
        </authorList>
    </citation>
    <scope>NUCLEOTIDE SEQUENCE [LARGE SCALE GENOMIC DNA]</scope>
    <source>
        <strain evidence="2 3">MCCC 1K03193</strain>
    </source>
</reference>
<dbReference type="SUPFAM" id="SSF51126">
    <property type="entry name" value="Pectin lyase-like"/>
    <property type="match status" value="1"/>
</dbReference>
<proteinExistence type="predicted"/>
<dbReference type="RefSeq" id="WP_264500046.1">
    <property type="nucleotide sequence ID" value="NZ_JAPDDS010000002.1"/>
</dbReference>
<keyword evidence="3" id="KW-1185">Reference proteome</keyword>
<dbReference type="Proteomes" id="UP001207930">
    <property type="component" value="Unassembled WGS sequence"/>
</dbReference>
<comment type="caution">
    <text evidence="2">The sequence shown here is derived from an EMBL/GenBank/DDBJ whole genome shotgun (WGS) entry which is preliminary data.</text>
</comment>
<protein>
    <submittedName>
        <fullName evidence="2">Autotransporter-associated beta strand repeat-containing protein</fullName>
    </submittedName>
</protein>
<accession>A0ABT3FKK1</accession>
<name>A0ABT3FKK1_9BACT</name>
<gene>
    <name evidence="2" type="ORF">OKA04_05050</name>
</gene>
<evidence type="ECO:0000256" key="1">
    <source>
        <dbReference type="ARBA" id="ARBA00022729"/>
    </source>
</evidence>
<dbReference type="NCBIfam" id="TIGR02601">
    <property type="entry name" value="autotrns_rpt"/>
    <property type="match status" value="2"/>
</dbReference>
<dbReference type="InterPro" id="IPR013425">
    <property type="entry name" value="Autotrns_rpt"/>
</dbReference>
<evidence type="ECO:0000313" key="3">
    <source>
        <dbReference type="Proteomes" id="UP001207930"/>
    </source>
</evidence>